<name>T1FSB1_HELRO</name>
<feature type="compositionally biased region" description="Low complexity" evidence="2">
    <location>
        <begin position="305"/>
        <end position="321"/>
    </location>
</feature>
<dbReference type="EMBL" id="AMQM01003328">
    <property type="status" value="NOT_ANNOTATED_CDS"/>
    <property type="molecule type" value="Genomic_DNA"/>
</dbReference>
<feature type="compositionally biased region" description="Low complexity" evidence="2">
    <location>
        <begin position="781"/>
        <end position="849"/>
    </location>
</feature>
<dbReference type="CTD" id="20211708"/>
<feature type="compositionally biased region" description="Low complexity" evidence="2">
    <location>
        <begin position="672"/>
        <end position="698"/>
    </location>
</feature>
<dbReference type="OrthoDB" id="5863628at2759"/>
<dbReference type="InterPro" id="IPR040010">
    <property type="entry name" value="ZN608/ZN609"/>
</dbReference>
<reference evidence="4 6" key="2">
    <citation type="journal article" date="2013" name="Nature">
        <title>Insights into bilaterian evolution from three spiralian genomes.</title>
        <authorList>
            <person name="Simakov O."/>
            <person name="Marletaz F."/>
            <person name="Cho S.J."/>
            <person name="Edsinger-Gonzales E."/>
            <person name="Havlak P."/>
            <person name="Hellsten U."/>
            <person name="Kuo D.H."/>
            <person name="Larsson T."/>
            <person name="Lv J."/>
            <person name="Arendt D."/>
            <person name="Savage R."/>
            <person name="Osoegawa K."/>
            <person name="de Jong P."/>
            <person name="Grimwood J."/>
            <person name="Chapman J.A."/>
            <person name="Shapiro H."/>
            <person name="Aerts A."/>
            <person name="Otillar R.P."/>
            <person name="Terry A.Y."/>
            <person name="Boore J.L."/>
            <person name="Grigoriev I.V."/>
            <person name="Lindberg D.R."/>
            <person name="Seaver E.C."/>
            <person name="Weisblat D.A."/>
            <person name="Putnam N.H."/>
            <person name="Rokhsar D.S."/>
        </authorList>
    </citation>
    <scope>NUCLEOTIDE SEQUENCE</scope>
</reference>
<feature type="compositionally biased region" description="Polar residues" evidence="2">
    <location>
        <begin position="382"/>
        <end position="401"/>
    </location>
</feature>
<feature type="compositionally biased region" description="Low complexity" evidence="2">
    <location>
        <begin position="91"/>
        <end position="109"/>
    </location>
</feature>
<dbReference type="PANTHER" id="PTHR21564:SF5">
    <property type="entry name" value="SCRIBBLER, ISOFORM J"/>
    <property type="match status" value="1"/>
</dbReference>
<keyword evidence="1" id="KW-0479">Metal-binding</keyword>
<evidence type="ECO:0000256" key="1">
    <source>
        <dbReference type="PROSITE-ProRule" id="PRU00042"/>
    </source>
</evidence>
<feature type="region of interest" description="Disordered" evidence="2">
    <location>
        <begin position="570"/>
        <end position="698"/>
    </location>
</feature>
<feature type="compositionally biased region" description="Polar residues" evidence="2">
    <location>
        <begin position="609"/>
        <end position="626"/>
    </location>
</feature>
<dbReference type="PROSITE" id="PS50157">
    <property type="entry name" value="ZINC_FINGER_C2H2_2"/>
    <property type="match status" value="1"/>
</dbReference>
<dbReference type="Proteomes" id="UP000015101">
    <property type="component" value="Unassembled WGS sequence"/>
</dbReference>
<evidence type="ECO:0000259" key="3">
    <source>
        <dbReference type="PROSITE" id="PS50157"/>
    </source>
</evidence>
<feature type="domain" description="C2H2-type" evidence="3">
    <location>
        <begin position="172"/>
        <end position="202"/>
    </location>
</feature>
<dbReference type="HOGENOM" id="CLU_327970_0_0_1"/>
<feature type="compositionally biased region" description="Polar residues" evidence="2">
    <location>
        <begin position="132"/>
        <end position="146"/>
    </location>
</feature>
<dbReference type="PANTHER" id="PTHR21564">
    <property type="entry name" value="BRAKELESS PROTEIN"/>
    <property type="match status" value="1"/>
</dbReference>
<dbReference type="PROSITE" id="PS00028">
    <property type="entry name" value="ZINC_FINGER_C2H2_1"/>
    <property type="match status" value="1"/>
</dbReference>
<dbReference type="KEGG" id="hro:HELRODRAFT_190810"/>
<evidence type="ECO:0000313" key="6">
    <source>
        <dbReference type="Proteomes" id="UP000015101"/>
    </source>
</evidence>
<dbReference type="GeneID" id="20211708"/>
<feature type="compositionally biased region" description="Low complexity" evidence="2">
    <location>
        <begin position="330"/>
        <end position="349"/>
    </location>
</feature>
<dbReference type="EMBL" id="KB096134">
    <property type="protein sequence ID" value="ESO07917.1"/>
    <property type="molecule type" value="Genomic_DNA"/>
</dbReference>
<feature type="compositionally biased region" description="Polar residues" evidence="2">
    <location>
        <begin position="480"/>
        <end position="497"/>
    </location>
</feature>
<feature type="compositionally biased region" description="Low complexity" evidence="2">
    <location>
        <begin position="590"/>
        <end position="601"/>
    </location>
</feature>
<keyword evidence="1" id="KW-0863">Zinc-finger</keyword>
<dbReference type="EnsemblMetazoa" id="HelroT190810">
    <property type="protein sequence ID" value="HelroP190810"/>
    <property type="gene ID" value="HelroG190810"/>
</dbReference>
<reference evidence="6" key="1">
    <citation type="submission" date="2012-12" db="EMBL/GenBank/DDBJ databases">
        <authorList>
            <person name="Hellsten U."/>
            <person name="Grimwood J."/>
            <person name="Chapman J.A."/>
            <person name="Shapiro H."/>
            <person name="Aerts A."/>
            <person name="Otillar R.P."/>
            <person name="Terry A.Y."/>
            <person name="Boore J.L."/>
            <person name="Simakov O."/>
            <person name="Marletaz F."/>
            <person name="Cho S.-J."/>
            <person name="Edsinger-Gonzales E."/>
            <person name="Havlak P."/>
            <person name="Kuo D.-H."/>
            <person name="Larsson T."/>
            <person name="Lv J."/>
            <person name="Arendt D."/>
            <person name="Savage R."/>
            <person name="Osoegawa K."/>
            <person name="de Jong P."/>
            <person name="Lindberg D.R."/>
            <person name="Seaver E.C."/>
            <person name="Weisblat D.A."/>
            <person name="Putnam N.H."/>
            <person name="Grigoriev I.V."/>
            <person name="Rokhsar D.S."/>
        </authorList>
    </citation>
    <scope>NUCLEOTIDE SEQUENCE</scope>
</reference>
<accession>T1FSB1</accession>
<evidence type="ECO:0000313" key="4">
    <source>
        <dbReference type="EMBL" id="ESO07917.1"/>
    </source>
</evidence>
<keyword evidence="1" id="KW-0862">Zinc</keyword>
<feature type="compositionally biased region" description="Polar residues" evidence="2">
    <location>
        <begin position="216"/>
        <end position="240"/>
    </location>
</feature>
<reference evidence="5" key="3">
    <citation type="submission" date="2015-06" db="UniProtKB">
        <authorList>
            <consortium name="EnsemblMetazoa"/>
        </authorList>
    </citation>
    <scope>IDENTIFICATION</scope>
</reference>
<feature type="region of interest" description="Disordered" evidence="2">
    <location>
        <begin position="305"/>
        <end position="349"/>
    </location>
</feature>
<feature type="region of interest" description="Disordered" evidence="2">
    <location>
        <begin position="88"/>
        <end position="164"/>
    </location>
</feature>
<feature type="compositionally biased region" description="Polar residues" evidence="2">
    <location>
        <begin position="462"/>
        <end position="471"/>
    </location>
</feature>
<dbReference type="InParanoid" id="T1FSB1"/>
<sequence length="877" mass="95959">MARGIKALLSNCILVVNVTWRGKTYVGTLMDATKHHWASPRYTEESSFLELDWRSPKVRGGRNTNHSSSSNNDNIESLLTEGRRLRKCRRNNNGSSSNNNCNSNLRSQSTRQSPVFPEGLVTTSNRRKARTNAENTSQQQAQQNSVDRVDSDSPTLGKRSRDNCESSEQQMLECHEGVCNKKFKHATGLRYHQAHVHKKLPPVIVNGNVVEELKENTQPTTQDSKNNQFKKPQLVKNNSMDIDESKSRNDSPNVEMVCINASNSSTKLTITTTKILANAATTEATNNTTTTSSPVDSLNLFKPNSSVSNSSATDTTNASSTPFNISSGITTTSTTTTTTNTTTMSATTTQNETTALTTCSNNGQHQSTTVDVKVDNLAINFTSGPLSNSHSTASRNQIKSESQIKSEYEPVTPPSKHQKLHNDTSRPPSRVLHLISTPNSPIVIPGDNVNNSHHSTVKNERSTPSTPNIVHQPQKPFPINASQPNKHNSSSNKMTSSPLPATPMLPPMPQLPPGYPPFFGYGGIDPIYHMQLLGASPEYRMQFEHWMAEQQQQHQLLQRQQMLFNQYHNNSHAGLPQRQSTMSPKPVDMSVKSSPSSSSLFSDERSHKSNSVNKPSKHQQNNSNKRNNYHDSSSSSLSSAMIGIGEGVPDEKRKDAPSFKQERPTSRYHNASPASQKPQSSSSLSSSSSSQVPSSSYMSNFKDADMPAFPGNPFLASNLMKASTSSLSLPSSSLTSSSSSTSSSGYAFPPSFFHPSQFMDPTKYSSLNLSQPWVDGHSNKNRSISSNNNNNSSGNSDNLTNNNNSAKIVNNDNSNKNNNNNIGSNNNNSDPINKSTTPPSSSSSSSPLTLRHLHTHHHTHVLGPAYPLYASYNGERD</sequence>
<feature type="region of interest" description="Disordered" evidence="2">
    <location>
        <begin position="382"/>
        <end position="499"/>
    </location>
</feature>
<feature type="region of interest" description="Disordered" evidence="2">
    <location>
        <begin position="726"/>
        <end position="745"/>
    </location>
</feature>
<dbReference type="GO" id="GO:0008270">
    <property type="term" value="F:zinc ion binding"/>
    <property type="evidence" value="ECO:0007669"/>
    <property type="project" value="UniProtKB-KW"/>
</dbReference>
<gene>
    <name evidence="5" type="primary">20211708</name>
    <name evidence="4" type="ORF">HELRODRAFT_190810</name>
</gene>
<evidence type="ECO:0000256" key="2">
    <source>
        <dbReference type="SAM" id="MobiDB-lite"/>
    </source>
</evidence>
<organism evidence="5 6">
    <name type="scientific">Helobdella robusta</name>
    <name type="common">Californian leech</name>
    <dbReference type="NCBI Taxonomy" id="6412"/>
    <lineage>
        <taxon>Eukaryota</taxon>
        <taxon>Metazoa</taxon>
        <taxon>Spiralia</taxon>
        <taxon>Lophotrochozoa</taxon>
        <taxon>Annelida</taxon>
        <taxon>Clitellata</taxon>
        <taxon>Hirudinea</taxon>
        <taxon>Rhynchobdellida</taxon>
        <taxon>Glossiphoniidae</taxon>
        <taxon>Helobdella</taxon>
    </lineage>
</organism>
<protein>
    <recommendedName>
        <fullName evidence="3">C2H2-type domain-containing protein</fullName>
    </recommendedName>
</protein>
<feature type="compositionally biased region" description="Low complexity" evidence="2">
    <location>
        <begin position="726"/>
        <end position="744"/>
    </location>
</feature>
<feature type="region of interest" description="Disordered" evidence="2">
    <location>
        <begin position="216"/>
        <end position="251"/>
    </location>
</feature>
<dbReference type="STRING" id="6412.T1FSB1"/>
<keyword evidence="6" id="KW-1185">Reference proteome</keyword>
<proteinExistence type="predicted"/>
<dbReference type="RefSeq" id="XP_009013706.1">
    <property type="nucleotide sequence ID" value="XM_009015458.1"/>
</dbReference>
<dbReference type="InterPro" id="IPR013087">
    <property type="entry name" value="Znf_C2H2_type"/>
</dbReference>
<feature type="compositionally biased region" description="Polar residues" evidence="2">
    <location>
        <begin position="570"/>
        <end position="583"/>
    </location>
</feature>
<dbReference type="AlphaFoldDB" id="T1FSB1"/>
<feature type="region of interest" description="Disordered" evidence="2">
    <location>
        <begin position="776"/>
        <end position="849"/>
    </location>
</feature>
<feature type="compositionally biased region" description="Basic and acidic residues" evidence="2">
    <location>
        <begin position="649"/>
        <end position="665"/>
    </location>
</feature>
<evidence type="ECO:0000313" key="5">
    <source>
        <dbReference type="EnsemblMetazoa" id="HelroP190810"/>
    </source>
</evidence>